<comment type="caution">
    <text evidence="1">The sequence shown here is derived from an EMBL/GenBank/DDBJ whole genome shotgun (WGS) entry which is preliminary data.</text>
</comment>
<gene>
    <name evidence="1" type="ORF">J2S44_000979</name>
</gene>
<reference evidence="1 2" key="1">
    <citation type="submission" date="2023-07" db="EMBL/GenBank/DDBJ databases">
        <title>Sequencing the genomes of 1000 actinobacteria strains.</title>
        <authorList>
            <person name="Klenk H.-P."/>
        </authorList>
    </citation>
    <scope>NUCLEOTIDE SEQUENCE [LARGE SCALE GENOMIC DNA]</scope>
    <source>
        <strain evidence="1 2">DSM 44711</strain>
    </source>
</reference>
<accession>A0AAE4CTH9</accession>
<dbReference type="RefSeq" id="WP_310409357.1">
    <property type="nucleotide sequence ID" value="NZ_JAVDYC010000001.1"/>
</dbReference>
<sequence>MSEAYTVFWPQDRWRRALGMYRPLEIMFGGPHVSEPSFRRAKVNAGDLLYPIGVHRQVLFVFGRMRVREIVEAAGARLEEYYERYLPWRFLAPTCTDEVVLGEEGTMVYSERAVPGETLKTLTYMPRRGPRPIKHVSEDGLLTSAISVQGIYRLAPASAVELDAVLDRSSPLLSIVPPPRLNSAGSGIETLF</sequence>
<organism evidence="1 2">
    <name type="scientific">Catenuloplanes niger</name>
    <dbReference type="NCBI Taxonomy" id="587534"/>
    <lineage>
        <taxon>Bacteria</taxon>
        <taxon>Bacillati</taxon>
        <taxon>Actinomycetota</taxon>
        <taxon>Actinomycetes</taxon>
        <taxon>Micromonosporales</taxon>
        <taxon>Micromonosporaceae</taxon>
        <taxon>Catenuloplanes</taxon>
    </lineage>
</organism>
<dbReference type="Proteomes" id="UP001183629">
    <property type="component" value="Unassembled WGS sequence"/>
</dbReference>
<evidence type="ECO:0000313" key="2">
    <source>
        <dbReference type="Proteomes" id="UP001183629"/>
    </source>
</evidence>
<dbReference type="EMBL" id="JAVDYC010000001">
    <property type="protein sequence ID" value="MDR7320729.1"/>
    <property type="molecule type" value="Genomic_DNA"/>
</dbReference>
<keyword evidence="2" id="KW-1185">Reference proteome</keyword>
<protein>
    <submittedName>
        <fullName evidence="1">Uncharacterized protein</fullName>
    </submittedName>
</protein>
<proteinExistence type="predicted"/>
<evidence type="ECO:0000313" key="1">
    <source>
        <dbReference type="EMBL" id="MDR7320729.1"/>
    </source>
</evidence>
<name>A0AAE4CTH9_9ACTN</name>
<dbReference type="AlphaFoldDB" id="A0AAE4CTH9"/>